<evidence type="ECO:0000313" key="8">
    <source>
        <dbReference type="Proteomes" id="UP000237752"/>
    </source>
</evidence>
<proteinExistence type="inferred from homology"/>
<organism evidence="7 8">
    <name type="scientific">Antricoccus suffuscus</name>
    <dbReference type="NCBI Taxonomy" id="1629062"/>
    <lineage>
        <taxon>Bacteria</taxon>
        <taxon>Bacillati</taxon>
        <taxon>Actinomycetota</taxon>
        <taxon>Actinomycetes</taxon>
        <taxon>Geodermatophilales</taxon>
        <taxon>Antricoccaceae</taxon>
        <taxon>Antricoccus</taxon>
    </lineage>
</organism>
<evidence type="ECO:0000256" key="1">
    <source>
        <dbReference type="ARBA" id="ARBA00002190"/>
    </source>
</evidence>
<gene>
    <name evidence="7" type="ORF">CLV47_111107</name>
</gene>
<comment type="caution">
    <text evidence="7">The sequence shown here is derived from an EMBL/GenBank/DDBJ whole genome shotgun (WGS) entry which is preliminary data.</text>
</comment>
<protein>
    <recommendedName>
        <fullName evidence="6">Mutator family transposase</fullName>
    </recommendedName>
</protein>
<keyword evidence="5 6" id="KW-0233">DNA recombination</keyword>
<evidence type="ECO:0000313" key="7">
    <source>
        <dbReference type="EMBL" id="PRZ41229.1"/>
    </source>
</evidence>
<keyword evidence="8" id="KW-1185">Reference proteome</keyword>
<comment type="similarity">
    <text evidence="2 6">Belongs to the transposase mutator family.</text>
</comment>
<dbReference type="AlphaFoldDB" id="A0A2T0ZXZ3"/>
<dbReference type="Proteomes" id="UP000237752">
    <property type="component" value="Unassembled WGS sequence"/>
</dbReference>
<reference evidence="7 8" key="1">
    <citation type="submission" date="2018-03" db="EMBL/GenBank/DDBJ databases">
        <title>Genomic Encyclopedia of Archaeal and Bacterial Type Strains, Phase II (KMG-II): from individual species to whole genera.</title>
        <authorList>
            <person name="Goeker M."/>
        </authorList>
    </citation>
    <scope>NUCLEOTIDE SEQUENCE [LARGE SCALE GENOMIC DNA]</scope>
    <source>
        <strain evidence="7 8">DSM 100065</strain>
    </source>
</reference>
<dbReference type="InterPro" id="IPR001207">
    <property type="entry name" value="Transposase_mutator"/>
</dbReference>
<dbReference type="GO" id="GO:0006313">
    <property type="term" value="P:DNA transposition"/>
    <property type="evidence" value="ECO:0007669"/>
    <property type="project" value="UniProtKB-UniRule"/>
</dbReference>
<sequence>MLSLYANGLTTGEISAHFARLNGASVSKETISRITDKVIEKMNEWSARPLDEVYAAIFIDAIAVKIRDSQVAKRSIYAAIGVSLAGEKDVLGLWAGTGGEGTKYRMSVLTDIKSRGVRDTFFLVCDGLKGLPDVVANVWPLKMVHTCIIHLIRSTFRLASKKDWDALKRDVKPIYTAPNTNAARAALEDLDEK</sequence>
<dbReference type="GO" id="GO:0004803">
    <property type="term" value="F:transposase activity"/>
    <property type="evidence" value="ECO:0007669"/>
    <property type="project" value="UniProtKB-UniRule"/>
</dbReference>
<keyword evidence="6" id="KW-0814">Transposable element</keyword>
<name>A0A2T0ZXZ3_9ACTN</name>
<dbReference type="PANTHER" id="PTHR33217">
    <property type="entry name" value="TRANSPOSASE FOR INSERTION SEQUENCE ELEMENT IS1081"/>
    <property type="match status" value="1"/>
</dbReference>
<evidence type="ECO:0000256" key="4">
    <source>
        <dbReference type="ARBA" id="ARBA00023125"/>
    </source>
</evidence>
<accession>A0A2T0ZXZ3</accession>
<evidence type="ECO:0000256" key="3">
    <source>
        <dbReference type="ARBA" id="ARBA00022578"/>
    </source>
</evidence>
<dbReference type="EMBL" id="PVUE01000011">
    <property type="protein sequence ID" value="PRZ41229.1"/>
    <property type="molecule type" value="Genomic_DNA"/>
</dbReference>
<keyword evidence="3 6" id="KW-0815">Transposition</keyword>
<dbReference type="GO" id="GO:0003677">
    <property type="term" value="F:DNA binding"/>
    <property type="evidence" value="ECO:0007669"/>
    <property type="project" value="UniProtKB-UniRule"/>
</dbReference>
<dbReference type="PANTHER" id="PTHR33217:SF8">
    <property type="entry name" value="MUTATOR FAMILY TRANSPOSASE"/>
    <property type="match status" value="1"/>
</dbReference>
<evidence type="ECO:0000256" key="2">
    <source>
        <dbReference type="ARBA" id="ARBA00010961"/>
    </source>
</evidence>
<dbReference type="Pfam" id="PF00872">
    <property type="entry name" value="Transposase_mut"/>
    <property type="match status" value="1"/>
</dbReference>
<comment type="function">
    <text evidence="1 6">Required for the transposition of the insertion element.</text>
</comment>
<evidence type="ECO:0000256" key="5">
    <source>
        <dbReference type="ARBA" id="ARBA00023172"/>
    </source>
</evidence>
<keyword evidence="4 6" id="KW-0238">DNA-binding</keyword>
<evidence type="ECO:0000256" key="6">
    <source>
        <dbReference type="RuleBase" id="RU365089"/>
    </source>
</evidence>